<keyword evidence="1" id="KW-0472">Membrane</keyword>
<dbReference type="InParanoid" id="A0A0P0Y7C7"/>
<name>A0A0P0Y7C7_ORYSJ</name>
<dbReference type="AlphaFoldDB" id="A0A0P0Y7C7"/>
<dbReference type="EMBL" id="AP014968">
    <property type="protein sequence ID" value="BAT16005.1"/>
    <property type="molecule type" value="Genomic_DNA"/>
</dbReference>
<protein>
    <submittedName>
        <fullName evidence="2">Os12g0163050 protein</fullName>
    </submittedName>
</protein>
<gene>
    <name evidence="2" type="ordered locus">Os12g0163050</name>
    <name evidence="2" type="ORF">OSNPB_120163050</name>
</gene>
<dbReference type="Gramene" id="Os12t0163050-00">
    <property type="protein sequence ID" value="Os12t0163050-00"/>
    <property type="gene ID" value="Os12g0163050"/>
</dbReference>
<evidence type="ECO:0000256" key="1">
    <source>
        <dbReference type="SAM" id="Phobius"/>
    </source>
</evidence>
<dbReference type="PaxDb" id="39947-A0A0P0Y7C7"/>
<keyword evidence="3" id="KW-1185">Reference proteome</keyword>
<feature type="non-terminal residue" evidence="2">
    <location>
        <position position="1"/>
    </location>
</feature>
<accession>A0A0P0Y7C7</accession>
<reference evidence="2 3" key="2">
    <citation type="journal article" date="2013" name="Plant Cell Physiol.">
        <title>Rice Annotation Project Database (RAP-DB): an integrative and interactive database for rice genomics.</title>
        <authorList>
            <person name="Sakai H."/>
            <person name="Lee S.S."/>
            <person name="Tanaka T."/>
            <person name="Numa H."/>
            <person name="Kim J."/>
            <person name="Kawahara Y."/>
            <person name="Wakimoto H."/>
            <person name="Yang C.C."/>
            <person name="Iwamoto M."/>
            <person name="Abe T."/>
            <person name="Yamada Y."/>
            <person name="Muto A."/>
            <person name="Inokuchi H."/>
            <person name="Ikemura T."/>
            <person name="Matsumoto T."/>
            <person name="Sasaki T."/>
            <person name="Itoh T."/>
        </authorList>
    </citation>
    <scope>NUCLEOTIDE SEQUENCE [LARGE SCALE GENOMIC DNA]</scope>
    <source>
        <strain evidence="3">cv. Nipponbare</strain>
    </source>
</reference>
<evidence type="ECO:0000313" key="2">
    <source>
        <dbReference type="EMBL" id="BAT16005.1"/>
    </source>
</evidence>
<reference evidence="3" key="1">
    <citation type="journal article" date="2005" name="Nature">
        <title>The map-based sequence of the rice genome.</title>
        <authorList>
            <consortium name="International rice genome sequencing project (IRGSP)"/>
            <person name="Matsumoto T."/>
            <person name="Wu J."/>
            <person name="Kanamori H."/>
            <person name="Katayose Y."/>
            <person name="Fujisawa M."/>
            <person name="Namiki N."/>
            <person name="Mizuno H."/>
            <person name="Yamamoto K."/>
            <person name="Antonio B.A."/>
            <person name="Baba T."/>
            <person name="Sakata K."/>
            <person name="Nagamura Y."/>
            <person name="Aoki H."/>
            <person name="Arikawa K."/>
            <person name="Arita K."/>
            <person name="Bito T."/>
            <person name="Chiden Y."/>
            <person name="Fujitsuka N."/>
            <person name="Fukunaka R."/>
            <person name="Hamada M."/>
            <person name="Harada C."/>
            <person name="Hayashi A."/>
            <person name="Hijishita S."/>
            <person name="Honda M."/>
            <person name="Hosokawa S."/>
            <person name="Ichikawa Y."/>
            <person name="Idonuma A."/>
            <person name="Iijima M."/>
            <person name="Ikeda M."/>
            <person name="Ikeno M."/>
            <person name="Ito K."/>
            <person name="Ito S."/>
            <person name="Ito T."/>
            <person name="Ito Y."/>
            <person name="Ito Y."/>
            <person name="Iwabuchi A."/>
            <person name="Kamiya K."/>
            <person name="Karasawa W."/>
            <person name="Kurita K."/>
            <person name="Katagiri S."/>
            <person name="Kikuta A."/>
            <person name="Kobayashi H."/>
            <person name="Kobayashi N."/>
            <person name="Machita K."/>
            <person name="Maehara T."/>
            <person name="Masukawa M."/>
            <person name="Mizubayashi T."/>
            <person name="Mukai Y."/>
            <person name="Nagasaki H."/>
            <person name="Nagata Y."/>
            <person name="Naito S."/>
            <person name="Nakashima M."/>
            <person name="Nakama Y."/>
            <person name="Nakamichi Y."/>
            <person name="Nakamura M."/>
            <person name="Meguro A."/>
            <person name="Negishi M."/>
            <person name="Ohta I."/>
            <person name="Ohta T."/>
            <person name="Okamoto M."/>
            <person name="Ono N."/>
            <person name="Saji S."/>
            <person name="Sakaguchi M."/>
            <person name="Sakai K."/>
            <person name="Shibata M."/>
            <person name="Shimokawa T."/>
            <person name="Song J."/>
            <person name="Takazaki Y."/>
            <person name="Terasawa K."/>
            <person name="Tsugane M."/>
            <person name="Tsuji K."/>
            <person name="Ueda S."/>
            <person name="Waki K."/>
            <person name="Yamagata H."/>
            <person name="Yamamoto M."/>
            <person name="Yamamoto S."/>
            <person name="Yamane H."/>
            <person name="Yoshiki S."/>
            <person name="Yoshihara R."/>
            <person name="Yukawa K."/>
            <person name="Zhong H."/>
            <person name="Yano M."/>
            <person name="Yuan Q."/>
            <person name="Ouyang S."/>
            <person name="Liu J."/>
            <person name="Jones K.M."/>
            <person name="Gansberger K."/>
            <person name="Moffat K."/>
            <person name="Hill J."/>
            <person name="Bera J."/>
            <person name="Fadrosh D."/>
            <person name="Jin S."/>
            <person name="Johri S."/>
            <person name="Kim M."/>
            <person name="Overton L."/>
            <person name="Reardon M."/>
            <person name="Tsitrin T."/>
            <person name="Vuong H."/>
            <person name="Weaver B."/>
            <person name="Ciecko A."/>
            <person name="Tallon L."/>
            <person name="Jackson J."/>
            <person name="Pai G."/>
            <person name="Aken S.V."/>
            <person name="Utterback T."/>
            <person name="Reidmuller S."/>
            <person name="Feldblyum T."/>
            <person name="Hsiao J."/>
            <person name="Zismann V."/>
            <person name="Iobst S."/>
            <person name="de Vazeille A.R."/>
            <person name="Buell C.R."/>
            <person name="Ying K."/>
            <person name="Li Y."/>
            <person name="Lu T."/>
            <person name="Huang Y."/>
            <person name="Zhao Q."/>
            <person name="Feng Q."/>
            <person name="Zhang L."/>
            <person name="Zhu J."/>
            <person name="Weng Q."/>
            <person name="Mu J."/>
            <person name="Lu Y."/>
            <person name="Fan D."/>
            <person name="Liu Y."/>
            <person name="Guan J."/>
            <person name="Zhang Y."/>
            <person name="Yu S."/>
            <person name="Liu X."/>
            <person name="Zhang Y."/>
            <person name="Hong G."/>
            <person name="Han B."/>
            <person name="Choisne N."/>
            <person name="Demange N."/>
            <person name="Orjeda G."/>
            <person name="Samain S."/>
            <person name="Cattolico L."/>
            <person name="Pelletier E."/>
            <person name="Couloux A."/>
            <person name="Segurens B."/>
            <person name="Wincker P."/>
            <person name="D'Hont A."/>
            <person name="Scarpelli C."/>
            <person name="Weissenbach J."/>
            <person name="Salanoubat M."/>
            <person name="Quetier F."/>
            <person name="Yu Y."/>
            <person name="Kim H.R."/>
            <person name="Rambo T."/>
            <person name="Currie J."/>
            <person name="Collura K."/>
            <person name="Luo M."/>
            <person name="Yang T."/>
            <person name="Ammiraju J.S.S."/>
            <person name="Engler F."/>
            <person name="Soderlund C."/>
            <person name="Wing R.A."/>
            <person name="Palmer L.E."/>
            <person name="de la Bastide M."/>
            <person name="Spiegel L."/>
            <person name="Nascimento L."/>
            <person name="Zutavern T."/>
            <person name="O'Shaughnessy A."/>
            <person name="Dike S."/>
            <person name="Dedhia N."/>
            <person name="Preston R."/>
            <person name="Balija V."/>
            <person name="McCombie W.R."/>
            <person name="Chow T."/>
            <person name="Chen H."/>
            <person name="Chung M."/>
            <person name="Chen C."/>
            <person name="Shaw J."/>
            <person name="Wu H."/>
            <person name="Hsiao K."/>
            <person name="Chao Y."/>
            <person name="Chu M."/>
            <person name="Cheng C."/>
            <person name="Hour A."/>
            <person name="Lee P."/>
            <person name="Lin S."/>
            <person name="Lin Y."/>
            <person name="Liou J."/>
            <person name="Liu S."/>
            <person name="Hsing Y."/>
            <person name="Raghuvanshi S."/>
            <person name="Mohanty A."/>
            <person name="Bharti A.K."/>
            <person name="Gaur A."/>
            <person name="Gupta V."/>
            <person name="Kumar D."/>
            <person name="Ravi V."/>
            <person name="Vij S."/>
            <person name="Kapur A."/>
            <person name="Khurana P."/>
            <person name="Khurana P."/>
            <person name="Khurana J.P."/>
            <person name="Tyagi A.K."/>
            <person name="Gaikwad K."/>
            <person name="Singh A."/>
            <person name="Dalal V."/>
            <person name="Srivastava S."/>
            <person name="Dixit A."/>
            <person name="Pal A.K."/>
            <person name="Ghazi I.A."/>
            <person name="Yadav M."/>
            <person name="Pandit A."/>
            <person name="Bhargava A."/>
            <person name="Sureshbabu K."/>
            <person name="Batra K."/>
            <person name="Sharma T.R."/>
            <person name="Mohapatra T."/>
            <person name="Singh N.K."/>
            <person name="Messing J."/>
            <person name="Nelson A.B."/>
            <person name="Fuks G."/>
            <person name="Kavchok S."/>
            <person name="Keizer G."/>
            <person name="Linton E."/>
            <person name="Llaca V."/>
            <person name="Song R."/>
            <person name="Tanyolac B."/>
            <person name="Young S."/>
            <person name="Ho-Il K."/>
            <person name="Hahn J.H."/>
            <person name="Sangsakoo G."/>
            <person name="Vanavichit A."/>
            <person name="de Mattos Luiz.A.T."/>
            <person name="Zimmer P.D."/>
            <person name="Malone G."/>
            <person name="Dellagostin O."/>
            <person name="de Oliveira A.C."/>
            <person name="Bevan M."/>
            <person name="Bancroft I."/>
            <person name="Minx P."/>
            <person name="Cordum H."/>
            <person name="Wilson R."/>
            <person name="Cheng Z."/>
            <person name="Jin W."/>
            <person name="Jiang J."/>
            <person name="Leong S.A."/>
            <person name="Iwama H."/>
            <person name="Gojobori T."/>
            <person name="Itoh T."/>
            <person name="Niimura Y."/>
            <person name="Fujii Y."/>
            <person name="Habara T."/>
            <person name="Sakai H."/>
            <person name="Sato Y."/>
            <person name="Wilson G."/>
            <person name="Kumar K."/>
            <person name="McCouch S."/>
            <person name="Juretic N."/>
            <person name="Hoen D."/>
            <person name="Wright S."/>
            <person name="Bruskiewich R."/>
            <person name="Bureau T."/>
            <person name="Miyao A."/>
            <person name="Hirochika H."/>
            <person name="Nishikawa T."/>
            <person name="Kadowaki K."/>
            <person name="Sugiura M."/>
            <person name="Burr B."/>
            <person name="Sasaki T."/>
        </authorList>
    </citation>
    <scope>NUCLEOTIDE SEQUENCE [LARGE SCALE GENOMIC DNA]</scope>
    <source>
        <strain evidence="3">cv. Nipponbare</strain>
    </source>
</reference>
<reference evidence="2 3" key="3">
    <citation type="journal article" date="2013" name="Rice">
        <title>Improvement of the Oryza sativa Nipponbare reference genome using next generation sequence and optical map data.</title>
        <authorList>
            <person name="Kawahara Y."/>
            <person name="de la Bastide M."/>
            <person name="Hamilton J.P."/>
            <person name="Kanamori H."/>
            <person name="McCombie W.R."/>
            <person name="Ouyang S."/>
            <person name="Schwartz D.C."/>
            <person name="Tanaka T."/>
            <person name="Wu J."/>
            <person name="Zhou S."/>
            <person name="Childs K.L."/>
            <person name="Davidson R.M."/>
            <person name="Lin H."/>
            <person name="Quesada-Ocampo L."/>
            <person name="Vaillancourt B."/>
            <person name="Sakai H."/>
            <person name="Lee S.S."/>
            <person name="Kim J."/>
            <person name="Numa H."/>
            <person name="Itoh T."/>
            <person name="Buell C.R."/>
            <person name="Matsumoto T."/>
        </authorList>
    </citation>
    <scope>NUCLEOTIDE SEQUENCE [LARGE SCALE GENOMIC DNA]</scope>
    <source>
        <strain evidence="3">cv. Nipponbare</strain>
    </source>
</reference>
<keyword evidence="1" id="KW-0812">Transmembrane</keyword>
<evidence type="ECO:0000313" key="3">
    <source>
        <dbReference type="Proteomes" id="UP000059680"/>
    </source>
</evidence>
<dbReference type="Proteomes" id="UP000059680">
    <property type="component" value="Chromosome 12"/>
</dbReference>
<keyword evidence="1" id="KW-1133">Transmembrane helix</keyword>
<organism evidence="2 3">
    <name type="scientific">Oryza sativa subsp. japonica</name>
    <name type="common">Rice</name>
    <dbReference type="NCBI Taxonomy" id="39947"/>
    <lineage>
        <taxon>Eukaryota</taxon>
        <taxon>Viridiplantae</taxon>
        <taxon>Streptophyta</taxon>
        <taxon>Embryophyta</taxon>
        <taxon>Tracheophyta</taxon>
        <taxon>Spermatophyta</taxon>
        <taxon>Magnoliopsida</taxon>
        <taxon>Liliopsida</taxon>
        <taxon>Poales</taxon>
        <taxon>Poaceae</taxon>
        <taxon>BOP clade</taxon>
        <taxon>Oryzoideae</taxon>
        <taxon>Oryzeae</taxon>
        <taxon>Oryzinae</taxon>
        <taxon>Oryza</taxon>
        <taxon>Oryza sativa</taxon>
    </lineage>
</organism>
<feature type="transmembrane region" description="Helical" evidence="1">
    <location>
        <begin position="16"/>
        <end position="39"/>
    </location>
</feature>
<sequence>PVVSAGADAGTEQRRAVAVVVPVAVVAALALHVVELLLLAELPGELALLVAAPRALHEARAPAPPLVGVVPERVLQPLAVQPLELVGDVLEVLGAERERLHLGDRPHRPRRLREVEAGVGHERPGEELLAAEVAGAEGDGAKEVGPAAVGGGALELAADDEQHLADRVALADDVGVLGAQRGDEALADGVEQLLVHLGEEGDAADEGEAEVALDLSPEIERQRLEDGLLVDAPRRQPLVLEEPPHPLLQLQRQLPVAHPLLDVPPLHPPFLQPHRHRLQVRLHSPIQIK</sequence>
<proteinExistence type="predicted"/>